<name>A0A8H3CHW6_9AGAM</name>
<organism evidence="2 3">
    <name type="scientific">Rhizoctonia solani</name>
    <dbReference type="NCBI Taxonomy" id="456999"/>
    <lineage>
        <taxon>Eukaryota</taxon>
        <taxon>Fungi</taxon>
        <taxon>Dikarya</taxon>
        <taxon>Basidiomycota</taxon>
        <taxon>Agaricomycotina</taxon>
        <taxon>Agaricomycetes</taxon>
        <taxon>Cantharellales</taxon>
        <taxon>Ceratobasidiaceae</taxon>
        <taxon>Rhizoctonia</taxon>
    </lineage>
</organism>
<evidence type="ECO:0000313" key="3">
    <source>
        <dbReference type="Proteomes" id="UP000663831"/>
    </source>
</evidence>
<dbReference type="EMBL" id="CAJMWV010003559">
    <property type="protein sequence ID" value="CAE6484349.1"/>
    <property type="molecule type" value="Genomic_DNA"/>
</dbReference>
<gene>
    <name evidence="2" type="ORF">RDB_LOCUS102284</name>
</gene>
<comment type="caution">
    <text evidence="2">The sequence shown here is derived from an EMBL/GenBank/DDBJ whole genome shotgun (WGS) entry which is preliminary data.</text>
</comment>
<proteinExistence type="predicted"/>
<evidence type="ECO:0000256" key="1">
    <source>
        <dbReference type="SAM" id="MobiDB-lite"/>
    </source>
</evidence>
<accession>A0A8H3CHW6</accession>
<sequence>MSEQEVDPASLSQSGDVSETEPEITVSVTLVGDSPTSTGLRKSRTKNPARRTKVFMINQADLSPVSFIRRSFAFVVL</sequence>
<dbReference type="Proteomes" id="UP000663831">
    <property type="component" value="Unassembled WGS sequence"/>
</dbReference>
<evidence type="ECO:0000313" key="2">
    <source>
        <dbReference type="EMBL" id="CAE6484349.1"/>
    </source>
</evidence>
<reference evidence="2" key="1">
    <citation type="submission" date="2021-01" db="EMBL/GenBank/DDBJ databases">
        <authorList>
            <person name="Kaushik A."/>
        </authorList>
    </citation>
    <scope>NUCLEOTIDE SEQUENCE</scope>
    <source>
        <strain evidence="2">AG3-1AP</strain>
    </source>
</reference>
<dbReference type="AlphaFoldDB" id="A0A8H3CHW6"/>
<protein>
    <submittedName>
        <fullName evidence="2">Uncharacterized protein</fullName>
    </submittedName>
</protein>
<feature type="region of interest" description="Disordered" evidence="1">
    <location>
        <begin position="1"/>
        <end position="47"/>
    </location>
</feature>